<dbReference type="InterPro" id="IPR050090">
    <property type="entry name" value="Tyrosine_recombinase_XerCD"/>
</dbReference>
<comment type="similarity">
    <text evidence="1">Belongs to the 'phage' integrase family.</text>
</comment>
<dbReference type="SUPFAM" id="SSF56349">
    <property type="entry name" value="DNA breaking-rejoining enzymes"/>
    <property type="match status" value="1"/>
</dbReference>
<dbReference type="InterPro" id="IPR013762">
    <property type="entry name" value="Integrase-like_cat_sf"/>
</dbReference>
<feature type="domain" description="Tyr recombinase" evidence="4">
    <location>
        <begin position="188"/>
        <end position="364"/>
    </location>
</feature>
<dbReference type="PANTHER" id="PTHR30349">
    <property type="entry name" value="PHAGE INTEGRASE-RELATED"/>
    <property type="match status" value="1"/>
</dbReference>
<dbReference type="PROSITE" id="PS51898">
    <property type="entry name" value="TYR_RECOMBINASE"/>
    <property type="match status" value="1"/>
</dbReference>
<evidence type="ECO:0000256" key="3">
    <source>
        <dbReference type="ARBA" id="ARBA00023172"/>
    </source>
</evidence>
<sequence>MAVKKRGKKRHFKIRIFGKEVGVVTQARLKSEAERIEMAIFTACRAGDYRGLDPVSREVCVRMFQNQGWKLPPDLGTEEKVEEELTLWKGIELCLKYPEIKNTPNRERLEYSFAHLVEKWGKDFPVKSTWIPQIKEYQINRLNDGAAAATVNKEKAALSKMFQVLMELRLVDVNPARLVKNLSEKSGERQVYISHEDFQKILGFLPVWFRPIAQTAYYTGMWRGEVVYLTRKRVNLKKRMIYLGPEDVKEGQWKRVPIHKDLVPILEEVMKVQAIGTDHIFLHNGAPVTHRDQLRWCWDRKSAKAGLDPHPRFHDLRHTWKTNARRSGMHPEIQESILGHSTRQRSVSERYGRISDQELLQAIDLMTFDHGETEIWVASEK</sequence>
<proteinExistence type="inferred from homology"/>
<reference evidence="5" key="1">
    <citation type="submission" date="2020-07" db="EMBL/GenBank/DDBJ databases">
        <title>Huge and variable diversity of episymbiotic CPR bacteria and DPANN archaea in groundwater ecosystems.</title>
        <authorList>
            <person name="He C.Y."/>
            <person name="Keren R."/>
            <person name="Whittaker M."/>
            <person name="Farag I.F."/>
            <person name="Doudna J."/>
            <person name="Cate J.H.D."/>
            <person name="Banfield J.F."/>
        </authorList>
    </citation>
    <scope>NUCLEOTIDE SEQUENCE</scope>
    <source>
        <strain evidence="5">NC_groundwater_1664_Pr3_B-0.1um_52_9</strain>
    </source>
</reference>
<evidence type="ECO:0000259" key="4">
    <source>
        <dbReference type="PROSITE" id="PS51898"/>
    </source>
</evidence>
<name>A0A9D6V2G5_9BACT</name>
<dbReference type="InterPro" id="IPR002104">
    <property type="entry name" value="Integrase_catalytic"/>
</dbReference>
<evidence type="ECO:0000256" key="2">
    <source>
        <dbReference type="ARBA" id="ARBA00023125"/>
    </source>
</evidence>
<organism evidence="5 6">
    <name type="scientific">Desulfomonile tiedjei</name>
    <dbReference type="NCBI Taxonomy" id="2358"/>
    <lineage>
        <taxon>Bacteria</taxon>
        <taxon>Pseudomonadati</taxon>
        <taxon>Thermodesulfobacteriota</taxon>
        <taxon>Desulfomonilia</taxon>
        <taxon>Desulfomonilales</taxon>
        <taxon>Desulfomonilaceae</taxon>
        <taxon>Desulfomonile</taxon>
    </lineage>
</organism>
<comment type="caution">
    <text evidence="5">The sequence shown here is derived from an EMBL/GenBank/DDBJ whole genome shotgun (WGS) entry which is preliminary data.</text>
</comment>
<dbReference type="InterPro" id="IPR010998">
    <property type="entry name" value="Integrase_recombinase_N"/>
</dbReference>
<evidence type="ECO:0000313" key="5">
    <source>
        <dbReference type="EMBL" id="MBI5249460.1"/>
    </source>
</evidence>
<dbReference type="GO" id="GO:0015074">
    <property type="term" value="P:DNA integration"/>
    <property type="evidence" value="ECO:0007669"/>
    <property type="project" value="InterPro"/>
</dbReference>
<keyword evidence="2" id="KW-0238">DNA-binding</keyword>
<dbReference type="Gene3D" id="1.10.150.130">
    <property type="match status" value="1"/>
</dbReference>
<protein>
    <submittedName>
        <fullName evidence="5">Site-specific integrase</fullName>
    </submittedName>
</protein>
<dbReference type="AlphaFoldDB" id="A0A9D6V2G5"/>
<dbReference type="GO" id="GO:0006310">
    <property type="term" value="P:DNA recombination"/>
    <property type="evidence" value="ECO:0007669"/>
    <property type="project" value="UniProtKB-KW"/>
</dbReference>
<dbReference type="EMBL" id="JACRDE010000223">
    <property type="protein sequence ID" value="MBI5249460.1"/>
    <property type="molecule type" value="Genomic_DNA"/>
</dbReference>
<dbReference type="Proteomes" id="UP000807825">
    <property type="component" value="Unassembled WGS sequence"/>
</dbReference>
<dbReference type="Gene3D" id="1.10.443.10">
    <property type="entry name" value="Intergrase catalytic core"/>
    <property type="match status" value="1"/>
</dbReference>
<gene>
    <name evidence="5" type="ORF">HY912_08200</name>
</gene>
<dbReference type="GO" id="GO:0003677">
    <property type="term" value="F:DNA binding"/>
    <property type="evidence" value="ECO:0007669"/>
    <property type="project" value="UniProtKB-KW"/>
</dbReference>
<evidence type="ECO:0000313" key="6">
    <source>
        <dbReference type="Proteomes" id="UP000807825"/>
    </source>
</evidence>
<dbReference type="InterPro" id="IPR011010">
    <property type="entry name" value="DNA_brk_join_enz"/>
</dbReference>
<dbReference type="PANTHER" id="PTHR30349:SF64">
    <property type="entry name" value="PROPHAGE INTEGRASE INTD-RELATED"/>
    <property type="match status" value="1"/>
</dbReference>
<dbReference type="CDD" id="cd00796">
    <property type="entry name" value="INT_Rci_Hp1_C"/>
    <property type="match status" value="1"/>
</dbReference>
<dbReference type="Pfam" id="PF00589">
    <property type="entry name" value="Phage_integrase"/>
    <property type="match status" value="1"/>
</dbReference>
<accession>A0A9D6V2G5</accession>
<keyword evidence="3" id="KW-0233">DNA recombination</keyword>
<evidence type="ECO:0000256" key="1">
    <source>
        <dbReference type="ARBA" id="ARBA00008857"/>
    </source>
</evidence>